<dbReference type="AlphaFoldDB" id="A0A327T6Y0"/>
<accession>A0A327T6Y0</accession>
<evidence type="ECO:0000313" key="3">
    <source>
        <dbReference type="Proteomes" id="UP000249754"/>
    </source>
</evidence>
<dbReference type="EMBL" id="QLLR01000001">
    <property type="protein sequence ID" value="RAJ37396.1"/>
    <property type="molecule type" value="Genomic_DNA"/>
</dbReference>
<gene>
    <name evidence="2" type="ORF">LY11_00473</name>
</gene>
<comment type="caution">
    <text evidence="2">The sequence shown here is derived from an EMBL/GenBank/DDBJ whole genome shotgun (WGS) entry which is preliminary data.</text>
</comment>
<dbReference type="Pfam" id="PF17761">
    <property type="entry name" value="DUF1016_N"/>
    <property type="match status" value="1"/>
</dbReference>
<dbReference type="PANTHER" id="PTHR30547:SF5">
    <property type="entry name" value="NUCLEASE YHCG-RELATED"/>
    <property type="match status" value="1"/>
</dbReference>
<dbReference type="Proteomes" id="UP000249754">
    <property type="component" value="Unassembled WGS sequence"/>
</dbReference>
<dbReference type="InterPro" id="IPR053148">
    <property type="entry name" value="PD-DEXK-like_domain"/>
</dbReference>
<protein>
    <submittedName>
        <fullName evidence="2">Uncharacterized protein DUF1016</fullName>
    </submittedName>
</protein>
<sequence length="89" mass="10600">MKQFYESYKDSPKLSTLLREISWSHNLSIFSRCKTTEEREFYLRIAKNENYSFRELERQITSGIFERTMIGNSKVSTALTYPFSKLTIL</sequence>
<reference evidence="2 3" key="1">
    <citation type="submission" date="2018-06" db="EMBL/GenBank/DDBJ databases">
        <title>Genomic Encyclopedia of Archaeal and Bacterial Type Strains, Phase II (KMG-II): from individual species to whole genera.</title>
        <authorList>
            <person name="Goeker M."/>
        </authorList>
    </citation>
    <scope>NUCLEOTIDE SEQUENCE [LARGE SCALE GENOMIC DNA]</scope>
    <source>
        <strain evidence="2 3">DSM 14825</strain>
    </source>
</reference>
<proteinExistence type="predicted"/>
<evidence type="ECO:0000259" key="1">
    <source>
        <dbReference type="Pfam" id="PF17761"/>
    </source>
</evidence>
<dbReference type="PANTHER" id="PTHR30547">
    <property type="entry name" value="UNCHARACTERIZED PROTEIN YHCG-RELATED"/>
    <property type="match status" value="1"/>
</dbReference>
<dbReference type="InterPro" id="IPR041527">
    <property type="entry name" value="YhcG_N"/>
</dbReference>
<organism evidence="2 3">
    <name type="scientific">Pedobacter cryoconitis</name>
    <dbReference type="NCBI Taxonomy" id="188932"/>
    <lineage>
        <taxon>Bacteria</taxon>
        <taxon>Pseudomonadati</taxon>
        <taxon>Bacteroidota</taxon>
        <taxon>Sphingobacteriia</taxon>
        <taxon>Sphingobacteriales</taxon>
        <taxon>Sphingobacteriaceae</taxon>
        <taxon>Pedobacter</taxon>
    </lineage>
</organism>
<evidence type="ECO:0000313" key="2">
    <source>
        <dbReference type="EMBL" id="RAJ37396.1"/>
    </source>
</evidence>
<feature type="domain" description="YhcG N-terminal" evidence="1">
    <location>
        <begin position="1"/>
        <end position="67"/>
    </location>
</feature>
<name>A0A327T6Y0_9SPHI</name>